<evidence type="ECO:0000256" key="11">
    <source>
        <dbReference type="ARBA" id="ARBA00023180"/>
    </source>
</evidence>
<dbReference type="Gene3D" id="3.80.10.10">
    <property type="entry name" value="Ribonuclease Inhibitor"/>
    <property type="match status" value="4"/>
</dbReference>
<evidence type="ECO:0000256" key="13">
    <source>
        <dbReference type="SAM" id="SignalP"/>
    </source>
</evidence>
<dbReference type="GO" id="GO:0006952">
    <property type="term" value="P:defense response"/>
    <property type="evidence" value="ECO:0007669"/>
    <property type="project" value="UniProtKB-ARBA"/>
</dbReference>
<evidence type="ECO:0000313" key="16">
    <source>
        <dbReference type="EMBL" id="KAL2334837.1"/>
    </source>
</evidence>
<dbReference type="Pfam" id="PF00560">
    <property type="entry name" value="LRR_1"/>
    <property type="match status" value="6"/>
</dbReference>
<keyword evidence="8 12" id="KW-1133">Transmembrane helix</keyword>
<protein>
    <recommendedName>
        <fullName evidence="18">Leucine-rich repeat-containing N-terminal plant-type domain-containing protein</fullName>
    </recommendedName>
</protein>
<feature type="chain" id="PRO_5044885264" description="Leucine-rich repeat-containing N-terminal plant-type domain-containing protein" evidence="13">
    <location>
        <begin position="23"/>
        <end position="1043"/>
    </location>
</feature>
<dbReference type="GO" id="GO:0051707">
    <property type="term" value="P:response to other organism"/>
    <property type="evidence" value="ECO:0007669"/>
    <property type="project" value="UniProtKB-ARBA"/>
</dbReference>
<dbReference type="InterPro" id="IPR055414">
    <property type="entry name" value="LRR_R13L4/SHOC2-like"/>
</dbReference>
<dbReference type="InterPro" id="IPR046956">
    <property type="entry name" value="RLP23-like"/>
</dbReference>
<dbReference type="InterPro" id="IPR001611">
    <property type="entry name" value="Leu-rich_rpt"/>
</dbReference>
<evidence type="ECO:0000259" key="14">
    <source>
        <dbReference type="Pfam" id="PF08263"/>
    </source>
</evidence>
<dbReference type="InterPro" id="IPR032675">
    <property type="entry name" value="LRR_dom_sf"/>
</dbReference>
<keyword evidence="6 13" id="KW-0732">Signal</keyword>
<proteinExistence type="inferred from homology"/>
<dbReference type="PANTHER" id="PTHR48063">
    <property type="entry name" value="LRR RECEPTOR-LIKE KINASE"/>
    <property type="match status" value="1"/>
</dbReference>
<evidence type="ECO:0008006" key="18">
    <source>
        <dbReference type="Google" id="ProtNLM"/>
    </source>
</evidence>
<dbReference type="PRINTS" id="PR00019">
    <property type="entry name" value="LEURICHRPT"/>
</dbReference>
<evidence type="ECO:0000256" key="10">
    <source>
        <dbReference type="ARBA" id="ARBA00023170"/>
    </source>
</evidence>
<gene>
    <name evidence="16" type="ORF">Fmac_016050</name>
</gene>
<evidence type="ECO:0000256" key="3">
    <source>
        <dbReference type="ARBA" id="ARBA00022475"/>
    </source>
</evidence>
<keyword evidence="3" id="KW-1003">Cell membrane</keyword>
<feature type="transmembrane region" description="Helical" evidence="12">
    <location>
        <begin position="981"/>
        <end position="1004"/>
    </location>
</feature>
<name>A0ABD1MGD1_9FABA</name>
<dbReference type="SMART" id="SM00365">
    <property type="entry name" value="LRR_SD22"/>
    <property type="match status" value="6"/>
</dbReference>
<organism evidence="16 17">
    <name type="scientific">Flemingia macrophylla</name>
    <dbReference type="NCBI Taxonomy" id="520843"/>
    <lineage>
        <taxon>Eukaryota</taxon>
        <taxon>Viridiplantae</taxon>
        <taxon>Streptophyta</taxon>
        <taxon>Embryophyta</taxon>
        <taxon>Tracheophyta</taxon>
        <taxon>Spermatophyta</taxon>
        <taxon>Magnoliopsida</taxon>
        <taxon>eudicotyledons</taxon>
        <taxon>Gunneridae</taxon>
        <taxon>Pentapetalae</taxon>
        <taxon>rosids</taxon>
        <taxon>fabids</taxon>
        <taxon>Fabales</taxon>
        <taxon>Fabaceae</taxon>
        <taxon>Papilionoideae</taxon>
        <taxon>50 kb inversion clade</taxon>
        <taxon>NPAAA clade</taxon>
        <taxon>indigoferoid/millettioid clade</taxon>
        <taxon>Phaseoleae</taxon>
        <taxon>Flemingia</taxon>
    </lineage>
</organism>
<keyword evidence="9 12" id="KW-0472">Membrane</keyword>
<dbReference type="PANTHER" id="PTHR48063:SF98">
    <property type="entry name" value="LRR RECEPTOR-LIKE SERINE_THREONINE-PROTEIN KINASE FLS2"/>
    <property type="match status" value="1"/>
</dbReference>
<evidence type="ECO:0000256" key="2">
    <source>
        <dbReference type="ARBA" id="ARBA00009592"/>
    </source>
</evidence>
<dbReference type="InterPro" id="IPR013210">
    <property type="entry name" value="LRR_N_plant-typ"/>
</dbReference>
<evidence type="ECO:0000256" key="8">
    <source>
        <dbReference type="ARBA" id="ARBA00022989"/>
    </source>
</evidence>
<comment type="subcellular location">
    <subcellularLocation>
        <location evidence="1">Cell membrane</location>
        <topology evidence="1">Single-pass type I membrane protein</topology>
    </subcellularLocation>
</comment>
<feature type="domain" description="Leucine-rich repeat-containing N-terminal plant-type" evidence="14">
    <location>
        <begin position="37"/>
        <end position="77"/>
    </location>
</feature>
<keyword evidence="4" id="KW-0433">Leucine-rich repeat</keyword>
<dbReference type="FunFam" id="3.80.10.10:FF:000095">
    <property type="entry name" value="LRR receptor-like serine/threonine-protein kinase GSO1"/>
    <property type="match status" value="2"/>
</dbReference>
<dbReference type="GO" id="GO:0009791">
    <property type="term" value="P:post-embryonic development"/>
    <property type="evidence" value="ECO:0007669"/>
    <property type="project" value="UniProtKB-ARBA"/>
</dbReference>
<evidence type="ECO:0000256" key="9">
    <source>
        <dbReference type="ARBA" id="ARBA00023136"/>
    </source>
</evidence>
<sequence>MGTYIMKIFFTVLLCFSHGILSILGFNSASRVKCIERERQALLNFKQGLTDVSGMLSTWTDDEKNSDCCTWKGIHCNNETGQVHMLHLRGSDTHFLIGLINISLLIDLQNIQHLDLSCHNFSGSQIPKHMGSLKNLIYLDLSRLDLTGKIPYQLGNLSKLKYLDLSCNSFVGSIPCELGNLSKLEYLDLKVNYFDGAIPSQLGELTRLRYLDLSSNYIRGKIPYQLRNLSQLKYLDLWGNILFGTIPFQVGNLPTLHTLGLEGHFDLKIDDAKWLSSLSSLRTLHISVSNLGSSRYWKQMIIELIPNLRELSLTHCNLTDTSILVSPDSIKNSSFSLVTLDLSHNLLKSSAIFYWLSNFTTNLHTLSLSYNLLEGSIPDGFGNVMNSLEHINLNVNKLQGQIPASIGNICTLQELYLESNKLQGEIPTSIGNISTLQQLHLDNNKLQGEIPASLGNIYSLKEIYISNNQLNGEIPKCIGLLHELEALYLEGNNLDGDITELHLSNLSKLEVLDLTDNSLSLKFVDNWIPPFQLYDLVLGSCKLGPSFPSWLHSQTRLQFLDISDAGIDDLVPDWFWNKLHSIRRLNMSHNSLKGTIPNLQIKVPDAVIVINSNQFEGKIPSFLSQAETLDLSENKISNFKAFLCTKKITTGMITLDLSNNQIMGQLPNCWKHLRTLEYLDLSSNKLSGKIPQSMGTLVDLRALVLRNNSLTGDLPFTLKKCTLLNILDVSENLLCGPIPSWIGESLQQLQILSLRENRFFGTIPVHLCCISQICLLDLSRNHLSGGIPTCLKNFTAMMAIEIIARGRDTYRKMSSTVIDDLVYDLNVLFMWKGKDYMFWNPDFLLSSIDLSGNNLTGEIPKEIGLVSLNLSRNNLNGEIPSGIGSLNSLDFLDLSRNHLFGKIPSTLSKIDRLAVLDLSNNDLIGRIPWGRQLQTFDASSFEGNDGLCGEQLNKSCPGEETTTKAQGAALYGEDNNSFDGALYMSLSLGFFTGFWGLIGSILLWQPWRISYLRFLNRATNYILMKCRRWFKGSVVHISVNFFL</sequence>
<accession>A0ABD1MGD1</accession>
<dbReference type="AlphaFoldDB" id="A0ABD1MGD1"/>
<dbReference type="FunFam" id="3.80.10.10:FF:000453">
    <property type="entry name" value="Leucine-rich receptor-like protein kinase family protein"/>
    <property type="match status" value="1"/>
</dbReference>
<keyword evidence="7" id="KW-0677">Repeat</keyword>
<dbReference type="Pfam" id="PF08263">
    <property type="entry name" value="LRRNT_2"/>
    <property type="match status" value="1"/>
</dbReference>
<feature type="domain" description="Disease resistance R13L4/SHOC-2-like LRR" evidence="15">
    <location>
        <begin position="393"/>
        <end position="563"/>
    </location>
</feature>
<keyword evidence="10" id="KW-0675">Receptor</keyword>
<evidence type="ECO:0000256" key="7">
    <source>
        <dbReference type="ARBA" id="ARBA00022737"/>
    </source>
</evidence>
<evidence type="ECO:0000259" key="15">
    <source>
        <dbReference type="Pfam" id="PF23598"/>
    </source>
</evidence>
<dbReference type="EMBL" id="JBGMDY010000005">
    <property type="protein sequence ID" value="KAL2334837.1"/>
    <property type="molecule type" value="Genomic_DNA"/>
</dbReference>
<keyword evidence="11" id="KW-0325">Glycoprotein</keyword>
<comment type="similarity">
    <text evidence="2">Belongs to the RLP family.</text>
</comment>
<feature type="signal peptide" evidence="13">
    <location>
        <begin position="1"/>
        <end position="22"/>
    </location>
</feature>
<feature type="domain" description="Disease resistance R13L4/SHOC-2-like LRR" evidence="15">
    <location>
        <begin position="177"/>
        <end position="369"/>
    </location>
</feature>
<keyword evidence="5 12" id="KW-0812">Transmembrane</keyword>
<evidence type="ECO:0000256" key="12">
    <source>
        <dbReference type="SAM" id="Phobius"/>
    </source>
</evidence>
<dbReference type="FunFam" id="3.80.10.10:FF:000111">
    <property type="entry name" value="LRR receptor-like serine/threonine-protein kinase ERECTA"/>
    <property type="match status" value="1"/>
</dbReference>
<comment type="caution">
    <text evidence="16">The sequence shown here is derived from an EMBL/GenBank/DDBJ whole genome shotgun (WGS) entry which is preliminary data.</text>
</comment>
<evidence type="ECO:0000256" key="5">
    <source>
        <dbReference type="ARBA" id="ARBA00022692"/>
    </source>
</evidence>
<dbReference type="Pfam" id="PF23598">
    <property type="entry name" value="LRR_14"/>
    <property type="match status" value="2"/>
</dbReference>
<dbReference type="SUPFAM" id="SSF52058">
    <property type="entry name" value="L domain-like"/>
    <property type="match status" value="4"/>
</dbReference>
<keyword evidence="17" id="KW-1185">Reference proteome</keyword>
<evidence type="ECO:0000256" key="6">
    <source>
        <dbReference type="ARBA" id="ARBA00022729"/>
    </source>
</evidence>
<evidence type="ECO:0000256" key="1">
    <source>
        <dbReference type="ARBA" id="ARBA00004251"/>
    </source>
</evidence>
<dbReference type="GO" id="GO:0005886">
    <property type="term" value="C:plasma membrane"/>
    <property type="evidence" value="ECO:0007669"/>
    <property type="project" value="UniProtKB-SubCell"/>
</dbReference>
<reference evidence="16 17" key="1">
    <citation type="submission" date="2024-08" db="EMBL/GenBank/DDBJ databases">
        <title>Insights into the chromosomal genome structure of Flemingia macrophylla.</title>
        <authorList>
            <person name="Ding Y."/>
            <person name="Zhao Y."/>
            <person name="Bi W."/>
            <person name="Wu M."/>
            <person name="Zhao G."/>
            <person name="Gong Y."/>
            <person name="Li W."/>
            <person name="Zhang P."/>
        </authorList>
    </citation>
    <scope>NUCLEOTIDE SEQUENCE [LARGE SCALE GENOMIC DNA]</scope>
    <source>
        <strain evidence="16">DYQJB</strain>
        <tissue evidence="16">Leaf</tissue>
    </source>
</reference>
<evidence type="ECO:0000313" key="17">
    <source>
        <dbReference type="Proteomes" id="UP001603857"/>
    </source>
</evidence>
<dbReference type="Proteomes" id="UP001603857">
    <property type="component" value="Unassembled WGS sequence"/>
</dbReference>
<evidence type="ECO:0000256" key="4">
    <source>
        <dbReference type="ARBA" id="ARBA00022614"/>
    </source>
</evidence>
<dbReference type="FunFam" id="3.80.10.10:FF:001347">
    <property type="entry name" value="LRR receptor-like serine/threonine-protein kinase GSO2"/>
    <property type="match status" value="1"/>
</dbReference>